<organism evidence="3 4">
    <name type="scientific">Strongylocentrotus purpuratus</name>
    <name type="common">Purple sea urchin</name>
    <dbReference type="NCBI Taxonomy" id="7668"/>
    <lineage>
        <taxon>Eukaryota</taxon>
        <taxon>Metazoa</taxon>
        <taxon>Echinodermata</taxon>
        <taxon>Eleutherozoa</taxon>
        <taxon>Echinozoa</taxon>
        <taxon>Echinoidea</taxon>
        <taxon>Euechinoidea</taxon>
        <taxon>Echinacea</taxon>
        <taxon>Camarodonta</taxon>
        <taxon>Echinidea</taxon>
        <taxon>Strongylocentrotidae</taxon>
        <taxon>Strongylocentrotus</taxon>
    </lineage>
</organism>
<feature type="compositionally biased region" description="Polar residues" evidence="1">
    <location>
        <begin position="573"/>
        <end position="593"/>
    </location>
</feature>
<dbReference type="GO" id="GO:0030276">
    <property type="term" value="F:clathrin binding"/>
    <property type="evidence" value="ECO:0007669"/>
    <property type="project" value="InterPro"/>
</dbReference>
<feature type="compositionally biased region" description="Low complexity" evidence="1">
    <location>
        <begin position="796"/>
        <end position="813"/>
    </location>
</feature>
<dbReference type="Proteomes" id="UP000007110">
    <property type="component" value="Unassembled WGS sequence"/>
</dbReference>
<sequence>MATSGNGTFIPMVSASPPPMDDVAFDFDDDDDEFSNFSSAPIGLDSPPGKWVGTKKGSFEPIRSDPTDPFHPTDDSHPSNNDDDFEAFAAFGSSSSSHDKQNSNDRLVTNNNIRGHSMNGNESNEEDEFADFAAFESNPVGESNKNDGSYLDNGRQSEVSSSVVLNKNNSHENCESHNAHYPQSIEKHDKDLDKAPDKALHSDDSTHPHSEMPHAGTKAVYQNEGGMLSDIQSRIPSQSSLDYPEPSHKHNNTMGDNDESEVTRRESDSSAAHLEKPSTGSLSLIKESDRQTFDSGIDSIMTPSDSSPEGKDDCSENVISEEDSNSRSSDNGPNTANDDEWGDFDTFSSTGSHTKHSGGMDRAEPADTVNPVAEDSSINDQESDDFGEFGSVARTQPTISDNTGKEVLSNSESLHKSDSGNITNSLSTPQNITTVQCDDDDDDFGDFGNAKQESTDSAIPSSRQDDDDFDDFGDFSSTKSTSEHEISKQLQDKSDGDWGKSSGDKNPAPAGAAEDFGEFGTFGSNPGSMFGSTEDSKDDDEFGTFSSTSGSALGQDDTKSSKSDDFGSFGSSRTVSGSLDSTTIQSGTGSVSSKVPPGGRVERLFKSCFPGSVAAGTSNNQPVQVLRDIVTVKEPVPAKAKADKSSATNGMVWLSLSDMENTMAQKYHWNDSKNSGKLHLSLGIDSRNILPPGRGGRPLFAQELGMLTPSKPGEGSDKIPLGAGGASDAVSSAGAEDAGVASTNSSGTEDTVPKAEFDWSNSGLINPLDVQKVDPELLDLAVSPSDPPLKPALTPSSSSNQSSSSSSSSQKKSPTALDEILKHSSSSMVKQKPKRETGLSSEANSVLDSLPDLSYMLAKVLMFPVASSNSASPSKLAKSDAVPGTGWAESIS</sequence>
<feature type="region of interest" description="Disordered" evidence="1">
    <location>
        <begin position="780"/>
        <end position="845"/>
    </location>
</feature>
<dbReference type="KEGG" id="spu:762987"/>
<dbReference type="PANTHER" id="PTHR16156:SF10">
    <property type="entry name" value="AFTIPHILIN-RELATED"/>
    <property type="match status" value="1"/>
</dbReference>
<reference evidence="4" key="1">
    <citation type="submission" date="2015-02" db="EMBL/GenBank/DDBJ databases">
        <title>Genome sequencing for Strongylocentrotus purpuratus.</title>
        <authorList>
            <person name="Murali S."/>
            <person name="Liu Y."/>
            <person name="Vee V."/>
            <person name="English A."/>
            <person name="Wang M."/>
            <person name="Skinner E."/>
            <person name="Han Y."/>
            <person name="Muzny D.M."/>
            <person name="Worley K.C."/>
            <person name="Gibbs R.A."/>
        </authorList>
    </citation>
    <scope>NUCLEOTIDE SEQUENCE</scope>
</reference>
<dbReference type="GO" id="GO:0032588">
    <property type="term" value="C:trans-Golgi network membrane"/>
    <property type="evidence" value="ECO:0007669"/>
    <property type="project" value="InterPro"/>
</dbReference>
<feature type="compositionally biased region" description="Polar residues" evidence="1">
    <location>
        <begin position="451"/>
        <end position="462"/>
    </location>
</feature>
<feature type="compositionally biased region" description="Basic and acidic residues" evidence="1">
    <location>
        <begin position="556"/>
        <end position="565"/>
    </location>
</feature>
<feature type="compositionally biased region" description="Basic and acidic residues" evidence="1">
    <location>
        <begin position="481"/>
        <end position="498"/>
    </location>
</feature>
<feature type="compositionally biased region" description="Basic and acidic residues" evidence="1">
    <location>
        <begin position="191"/>
        <end position="212"/>
    </location>
</feature>
<dbReference type="PANTHER" id="PTHR16156">
    <property type="entry name" value="AFTIPHILIN A-RELATED"/>
    <property type="match status" value="1"/>
</dbReference>
<evidence type="ECO:0000259" key="2">
    <source>
        <dbReference type="Pfam" id="PF15045"/>
    </source>
</evidence>
<feature type="compositionally biased region" description="Polar residues" evidence="1">
    <location>
        <begin position="104"/>
        <end position="120"/>
    </location>
</feature>
<feature type="region of interest" description="Disordered" evidence="1">
    <location>
        <begin position="1"/>
        <end position="163"/>
    </location>
</feature>
<feature type="region of interest" description="Disordered" evidence="1">
    <location>
        <begin position="706"/>
        <end position="760"/>
    </location>
</feature>
<dbReference type="InterPro" id="IPR029205">
    <property type="entry name" value="Clathrin-bd"/>
</dbReference>
<evidence type="ECO:0000313" key="4">
    <source>
        <dbReference type="Proteomes" id="UP000007110"/>
    </source>
</evidence>
<protein>
    <recommendedName>
        <fullName evidence="2">Aftiphilin clathrin-binding box domain-containing protein</fullName>
    </recommendedName>
</protein>
<feature type="compositionally biased region" description="Acidic residues" evidence="1">
    <location>
        <begin position="23"/>
        <end position="34"/>
    </location>
</feature>
<reference evidence="3" key="2">
    <citation type="submission" date="2021-01" db="UniProtKB">
        <authorList>
            <consortium name="EnsemblMetazoa"/>
        </authorList>
    </citation>
    <scope>IDENTIFICATION</scope>
</reference>
<feature type="compositionally biased region" description="Low complexity" evidence="1">
    <location>
        <begin position="87"/>
        <end position="96"/>
    </location>
</feature>
<dbReference type="RefSeq" id="XP_001198820.3">
    <property type="nucleotide sequence ID" value="XM_001198820.4"/>
</dbReference>
<evidence type="ECO:0000313" key="3">
    <source>
        <dbReference type="EnsemblMetazoa" id="XP_001198820"/>
    </source>
</evidence>
<evidence type="ECO:0000256" key="1">
    <source>
        <dbReference type="SAM" id="MobiDB-lite"/>
    </source>
</evidence>
<feature type="compositionally biased region" description="Polar residues" evidence="1">
    <location>
        <begin position="230"/>
        <end position="241"/>
    </location>
</feature>
<dbReference type="EnsemblMetazoa" id="XM_001198820">
    <property type="protein sequence ID" value="XP_001198820"/>
    <property type="gene ID" value="LOC762987"/>
</dbReference>
<accession>A0A7M7G4A9</accession>
<dbReference type="GeneID" id="762987"/>
<proteinExistence type="predicted"/>
<keyword evidence="4" id="KW-1185">Reference proteome</keyword>
<feature type="compositionally biased region" description="Polar residues" evidence="1">
    <location>
        <begin position="393"/>
        <end position="412"/>
    </location>
</feature>
<dbReference type="AlphaFoldDB" id="A0A7M7G4A9"/>
<feature type="compositionally biased region" description="Low complexity" evidence="1">
    <location>
        <begin position="726"/>
        <end position="742"/>
    </location>
</feature>
<name>A0A7M7G4A9_STRPU</name>
<dbReference type="Pfam" id="PF15045">
    <property type="entry name" value="Clathrin_bdg"/>
    <property type="match status" value="1"/>
</dbReference>
<feature type="compositionally biased region" description="Polar residues" evidence="1">
    <location>
        <begin position="522"/>
        <end position="533"/>
    </location>
</feature>
<feature type="compositionally biased region" description="Basic and acidic residues" evidence="1">
    <location>
        <begin position="62"/>
        <end position="77"/>
    </location>
</feature>
<feature type="compositionally biased region" description="Basic and acidic residues" evidence="1">
    <location>
        <begin position="261"/>
        <end position="276"/>
    </location>
</feature>
<feature type="region of interest" description="Disordered" evidence="1">
    <location>
        <begin position="868"/>
        <end position="892"/>
    </location>
</feature>
<feature type="region of interest" description="Disordered" evidence="1">
    <location>
        <begin position="191"/>
        <end position="599"/>
    </location>
</feature>
<dbReference type="InterPro" id="IPR046359">
    <property type="entry name" value="Aftin-like"/>
</dbReference>
<feature type="domain" description="Aftiphilin clathrin-binding box" evidence="2">
    <location>
        <begin position="652"/>
        <end position="697"/>
    </location>
</feature>
<feature type="compositionally biased region" description="Polar residues" evidence="1">
    <location>
        <begin position="419"/>
        <end position="436"/>
    </location>
</feature>